<evidence type="ECO:0000313" key="2">
    <source>
        <dbReference type="Proteomes" id="UP000247773"/>
    </source>
</evidence>
<accession>A0A2U7N2G2</accession>
<reference evidence="1 2" key="1">
    <citation type="submission" date="2017-04" db="EMBL/GenBank/DDBJ databases">
        <title>Isolation of lytic bacteriophages infecting Pseudomonas strains for biocontrol of fish and shrimp spoilage during chilled storage.</title>
        <authorList>
            <person name="Yang Z."/>
            <person name="Tao X."/>
            <person name="Gao L."/>
            <person name="Rao S."/>
        </authorList>
    </citation>
    <scope>NUCLEOTIDE SEQUENCE [LARGE SCALE GENOMIC DNA]</scope>
</reference>
<dbReference type="InterPro" id="IPR019725">
    <property type="entry name" value="Phage_T4_P15K_Rpol-bd"/>
</dbReference>
<gene>
    <name evidence="1" type="ORF">PspYZU05_88</name>
</gene>
<dbReference type="EMBL" id="KY971610">
    <property type="protein sequence ID" value="ASD52040.1"/>
    <property type="molecule type" value="Genomic_DNA"/>
</dbReference>
<organism evidence="1 2">
    <name type="scientific">Pseudomonas phage PspYZU05</name>
    <dbReference type="NCBI Taxonomy" id="1983556"/>
    <lineage>
        <taxon>Viruses</taxon>
        <taxon>Duplodnaviria</taxon>
        <taxon>Heunggongvirae</taxon>
        <taxon>Uroviricota</taxon>
        <taxon>Caudoviricetes</taxon>
        <taxon>Pantevenvirales</taxon>
        <taxon>Straboviridae</taxon>
        <taxon>Jiangsuvirus</taxon>
        <taxon>Jiangsuvirus pspyzu05</taxon>
    </lineage>
</organism>
<proteinExistence type="predicted"/>
<evidence type="ECO:0000313" key="1">
    <source>
        <dbReference type="EMBL" id="ASD52040.1"/>
    </source>
</evidence>
<protein>
    <submittedName>
        <fullName evidence="1">RNA polymerase binding protein</fullName>
    </submittedName>
</protein>
<sequence length="120" mass="13757">MVITGKDLQPKFESAFDNMNKVRKAWVSVITTEQMESIRKKFKDPSSRFEFYKIIDGMVIQRHIDTLKQYRESVIARGHDLVIDADGKSRLPDALCIDPDDNIISSAQHVVCVIVSEFKL</sequence>
<name>A0A2U7N2G2_9CAUD</name>
<dbReference type="Proteomes" id="UP000247773">
    <property type="component" value="Genome"/>
</dbReference>
<keyword evidence="2" id="KW-1185">Reference proteome</keyword>
<dbReference type="Pfam" id="PF10789">
    <property type="entry name" value="Phage_RpbA"/>
    <property type="match status" value="1"/>
</dbReference>